<feature type="chain" id="PRO_5041728104" evidence="1">
    <location>
        <begin position="26"/>
        <end position="130"/>
    </location>
</feature>
<dbReference type="EMBL" id="CP128986">
    <property type="protein sequence ID" value="WOC13587.1"/>
    <property type="molecule type" value="Genomic_DNA"/>
</dbReference>
<name>A0AA97GWD0_9ACTN</name>
<dbReference type="RefSeq" id="WP_420039396.1">
    <property type="nucleotide sequence ID" value="NZ_CP128986.1"/>
</dbReference>
<proteinExistence type="predicted"/>
<feature type="signal peptide" evidence="1">
    <location>
        <begin position="1"/>
        <end position="25"/>
    </location>
</feature>
<organism evidence="2">
    <name type="scientific">Gordonia sp. MP11Mi</name>
    <dbReference type="NCBI Taxonomy" id="3022769"/>
    <lineage>
        <taxon>Bacteria</taxon>
        <taxon>Bacillati</taxon>
        <taxon>Actinomycetota</taxon>
        <taxon>Actinomycetes</taxon>
        <taxon>Mycobacteriales</taxon>
        <taxon>Gordoniaceae</taxon>
        <taxon>Gordonia</taxon>
    </lineage>
</organism>
<keyword evidence="1" id="KW-0732">Signal</keyword>
<dbReference type="InterPro" id="IPR038468">
    <property type="entry name" value="MmpS_C"/>
</dbReference>
<accession>A0AA97GWD0</accession>
<sequence>MKFSTRLCIAATAATAALVPAAANASASPSDPTVGDAVAYYFYSDHQVNESLTYFDADNDIQTMESPKLPSHSGEEGWYSGSLTLTSRSTYQLASSSIQTSGYRAACRVYVNGTLVASDSATGRYAVAAC</sequence>
<dbReference type="AlphaFoldDB" id="A0AA97GWD0"/>
<evidence type="ECO:0000313" key="2">
    <source>
        <dbReference type="EMBL" id="WOC13587.1"/>
    </source>
</evidence>
<evidence type="ECO:0000256" key="1">
    <source>
        <dbReference type="SAM" id="SignalP"/>
    </source>
</evidence>
<reference evidence="2" key="1">
    <citation type="submission" date="2023-06" db="EMBL/GenBank/DDBJ databases">
        <title>Gordonia sp. nov. and Pseudochrobactrum sp. nov., two species isolated from the burying beetle Nicrophorus vespilloides.</title>
        <authorList>
            <person name="Poehlein A."/>
            <person name="Guzman J."/>
            <person name="Daniel R."/>
            <person name="Vilcinskas A."/>
        </authorList>
    </citation>
    <scope>NUCLEOTIDE SEQUENCE</scope>
    <source>
        <strain evidence="2">MP11Mi</strain>
    </source>
</reference>
<gene>
    <name evidence="2" type="ORF">MP11Mi_26900</name>
</gene>
<dbReference type="Gene3D" id="2.60.40.2880">
    <property type="entry name" value="MmpS1-5, C-terminal soluble domain"/>
    <property type="match status" value="1"/>
</dbReference>
<protein>
    <submittedName>
        <fullName evidence="2">Uncharacterized protein</fullName>
    </submittedName>
</protein>